<feature type="transmembrane region" description="Helical" evidence="6">
    <location>
        <begin position="149"/>
        <end position="172"/>
    </location>
</feature>
<dbReference type="GO" id="GO:0016020">
    <property type="term" value="C:membrane"/>
    <property type="evidence" value="ECO:0007669"/>
    <property type="project" value="UniProtKB-SubCell"/>
</dbReference>
<feature type="transmembrane region" description="Helical" evidence="6">
    <location>
        <begin position="119"/>
        <end position="137"/>
    </location>
</feature>
<dbReference type="PROSITE" id="PS50850">
    <property type="entry name" value="MFS"/>
    <property type="match status" value="1"/>
</dbReference>
<evidence type="ECO:0000313" key="8">
    <source>
        <dbReference type="EMBL" id="KAH7140076.1"/>
    </source>
</evidence>
<comment type="subcellular location">
    <subcellularLocation>
        <location evidence="1">Membrane</location>
        <topology evidence="1">Multi-pass membrane protein</topology>
    </subcellularLocation>
</comment>
<dbReference type="PANTHER" id="PTHR48022">
    <property type="entry name" value="PLASTIDIC GLUCOSE TRANSPORTER 4"/>
    <property type="match status" value="1"/>
</dbReference>
<feature type="transmembrane region" description="Helical" evidence="6">
    <location>
        <begin position="343"/>
        <end position="364"/>
    </location>
</feature>
<evidence type="ECO:0000256" key="2">
    <source>
        <dbReference type="ARBA" id="ARBA00010992"/>
    </source>
</evidence>
<proteinExistence type="inferred from homology"/>
<keyword evidence="3 6" id="KW-0812">Transmembrane</keyword>
<gene>
    <name evidence="8" type="ORF">B0J13DRAFT_478517</name>
</gene>
<organism evidence="8 9">
    <name type="scientific">Dactylonectria estremocensis</name>
    <dbReference type="NCBI Taxonomy" id="1079267"/>
    <lineage>
        <taxon>Eukaryota</taxon>
        <taxon>Fungi</taxon>
        <taxon>Dikarya</taxon>
        <taxon>Ascomycota</taxon>
        <taxon>Pezizomycotina</taxon>
        <taxon>Sordariomycetes</taxon>
        <taxon>Hypocreomycetidae</taxon>
        <taxon>Hypocreales</taxon>
        <taxon>Nectriaceae</taxon>
        <taxon>Dactylonectria</taxon>
    </lineage>
</organism>
<dbReference type="InterPro" id="IPR020846">
    <property type="entry name" value="MFS_dom"/>
</dbReference>
<feature type="transmembrane region" description="Helical" evidence="6">
    <location>
        <begin position="216"/>
        <end position="238"/>
    </location>
</feature>
<dbReference type="Gene3D" id="1.20.1250.20">
    <property type="entry name" value="MFS general substrate transporter like domains"/>
    <property type="match status" value="1"/>
</dbReference>
<feature type="transmembrane region" description="Helical" evidence="6">
    <location>
        <begin position="470"/>
        <end position="488"/>
    </location>
</feature>
<evidence type="ECO:0000256" key="5">
    <source>
        <dbReference type="ARBA" id="ARBA00023136"/>
    </source>
</evidence>
<evidence type="ECO:0000313" key="9">
    <source>
        <dbReference type="Proteomes" id="UP000717696"/>
    </source>
</evidence>
<name>A0A9P9EN52_9HYPO</name>
<comment type="caution">
    <text evidence="8">The sequence shown here is derived from an EMBL/GenBank/DDBJ whole genome shotgun (WGS) entry which is preliminary data.</text>
</comment>
<dbReference type="InterPro" id="IPR036259">
    <property type="entry name" value="MFS_trans_sf"/>
</dbReference>
<dbReference type="SUPFAM" id="SSF103473">
    <property type="entry name" value="MFS general substrate transporter"/>
    <property type="match status" value="1"/>
</dbReference>
<keyword evidence="5 6" id="KW-0472">Membrane</keyword>
<dbReference type="Proteomes" id="UP000717696">
    <property type="component" value="Unassembled WGS sequence"/>
</dbReference>
<accession>A0A9P9EN52</accession>
<reference evidence="8" key="1">
    <citation type="journal article" date="2021" name="Nat. Commun.">
        <title>Genetic determinants of endophytism in the Arabidopsis root mycobiome.</title>
        <authorList>
            <person name="Mesny F."/>
            <person name="Miyauchi S."/>
            <person name="Thiergart T."/>
            <person name="Pickel B."/>
            <person name="Atanasova L."/>
            <person name="Karlsson M."/>
            <person name="Huettel B."/>
            <person name="Barry K.W."/>
            <person name="Haridas S."/>
            <person name="Chen C."/>
            <person name="Bauer D."/>
            <person name="Andreopoulos W."/>
            <person name="Pangilinan J."/>
            <person name="LaButti K."/>
            <person name="Riley R."/>
            <person name="Lipzen A."/>
            <person name="Clum A."/>
            <person name="Drula E."/>
            <person name="Henrissat B."/>
            <person name="Kohler A."/>
            <person name="Grigoriev I.V."/>
            <person name="Martin F.M."/>
            <person name="Hacquard S."/>
        </authorList>
    </citation>
    <scope>NUCLEOTIDE SEQUENCE</scope>
    <source>
        <strain evidence="8">MPI-CAGE-AT-0021</strain>
    </source>
</reference>
<dbReference type="EMBL" id="JAGMUU010000014">
    <property type="protein sequence ID" value="KAH7140076.1"/>
    <property type="molecule type" value="Genomic_DNA"/>
</dbReference>
<evidence type="ECO:0000259" key="7">
    <source>
        <dbReference type="PROSITE" id="PS50850"/>
    </source>
</evidence>
<feature type="transmembrane region" description="Helical" evidence="6">
    <location>
        <begin position="184"/>
        <end position="204"/>
    </location>
</feature>
<feature type="transmembrane region" description="Helical" evidence="6">
    <location>
        <begin position="42"/>
        <end position="72"/>
    </location>
</feature>
<feature type="transmembrane region" description="Helical" evidence="6">
    <location>
        <begin position="92"/>
        <end position="112"/>
    </location>
</feature>
<evidence type="ECO:0000256" key="4">
    <source>
        <dbReference type="ARBA" id="ARBA00022989"/>
    </source>
</evidence>
<evidence type="ECO:0000256" key="3">
    <source>
        <dbReference type="ARBA" id="ARBA00022692"/>
    </source>
</evidence>
<feature type="transmembrane region" description="Helical" evidence="6">
    <location>
        <begin position="397"/>
        <end position="423"/>
    </location>
</feature>
<evidence type="ECO:0000256" key="6">
    <source>
        <dbReference type="SAM" id="Phobius"/>
    </source>
</evidence>
<feature type="transmembrane region" description="Helical" evidence="6">
    <location>
        <begin position="371"/>
        <end position="391"/>
    </location>
</feature>
<dbReference type="PANTHER" id="PTHR48022:SF41">
    <property type="entry name" value="MAJOR FACILITATOR SUPERFAMILY (MFS) PROFILE DOMAIN-CONTAINING PROTEIN"/>
    <property type="match status" value="1"/>
</dbReference>
<keyword evidence="4 6" id="KW-1133">Transmembrane helix</keyword>
<comment type="similarity">
    <text evidence="2">Belongs to the major facilitator superfamily. Sugar transporter (TC 2.A.1.1) family.</text>
</comment>
<evidence type="ECO:0000256" key="1">
    <source>
        <dbReference type="ARBA" id="ARBA00004141"/>
    </source>
</evidence>
<sequence>MQQDIKPNVEMVEKGDEKHFANPHDSTTISFKQALKDNPKSLVFSFLMAMGPLAFGFDIIIVGVVTAFPAFLQRFGDIDDGSLILPSMWLSLWNASMQIGFMIGSVLNGWVADRVGRKLSMMAGAVITAAGIAVVFTCDLSESIEHRRGAFLAGKIVIGMGLSMMATTCLVYNSEIMPPKLRAVSLSLFQFQTVLGQLIAAVVAGSQISDGFQMTSYRICFATQWAMAGAAFVSALVVPESPAWLLRRDNVEGARKSFTRLVGPTNVEAAMVALQSTLEHEKQEQKDAVDVTWAECFRGQNWRRLRIIIYASIVQQFHGLTFVANGTYFMIIAGLSPTNSITVLELASGLSLVAIMISWVLTNYVGRRRSILGCTAFLALVWLSVGIAGFYSSQAALWYMGIMINLVMVFFNLGAGPVIPIIVAETSAVRLRAKANALGFVCNGLASCAFNLFVPYMFNSDEGNLGGKTGLFFAGLCVIAWSVLFFELPEMKNRTYLQLDEMFENKVKTRHFRKYKSSS</sequence>
<feature type="domain" description="Major facilitator superfamily (MFS) profile" evidence="7">
    <location>
        <begin position="44"/>
        <end position="492"/>
    </location>
</feature>
<dbReference type="GO" id="GO:0005351">
    <property type="term" value="F:carbohydrate:proton symporter activity"/>
    <property type="evidence" value="ECO:0007669"/>
    <property type="project" value="TreeGrafter"/>
</dbReference>
<dbReference type="AlphaFoldDB" id="A0A9P9EN52"/>
<dbReference type="Pfam" id="PF00083">
    <property type="entry name" value="Sugar_tr"/>
    <property type="match status" value="1"/>
</dbReference>
<dbReference type="FunFam" id="1.20.1250.20:FF:000078">
    <property type="entry name" value="MFS maltose transporter, putative"/>
    <property type="match status" value="1"/>
</dbReference>
<keyword evidence="9" id="KW-1185">Reference proteome</keyword>
<dbReference type="InterPro" id="IPR005828">
    <property type="entry name" value="MFS_sugar_transport-like"/>
</dbReference>
<dbReference type="OrthoDB" id="6612291at2759"/>
<feature type="transmembrane region" description="Helical" evidence="6">
    <location>
        <begin position="307"/>
        <end position="331"/>
    </location>
</feature>
<protein>
    <submittedName>
        <fullName evidence="8">Maltose permease MAL61</fullName>
    </submittedName>
</protein>
<dbReference type="InterPro" id="IPR050360">
    <property type="entry name" value="MFS_Sugar_Transporters"/>
</dbReference>
<feature type="transmembrane region" description="Helical" evidence="6">
    <location>
        <begin position="435"/>
        <end position="458"/>
    </location>
</feature>